<dbReference type="InterPro" id="IPR001509">
    <property type="entry name" value="Epimerase_deHydtase"/>
</dbReference>
<dbReference type="Gene3D" id="3.40.50.720">
    <property type="entry name" value="NAD(P)-binding Rossmann-like Domain"/>
    <property type="match status" value="1"/>
</dbReference>
<evidence type="ECO:0000256" key="5">
    <source>
        <dbReference type="ARBA" id="ARBA00022857"/>
    </source>
</evidence>
<evidence type="ECO:0000256" key="8">
    <source>
        <dbReference type="ARBA" id="ARBA00032995"/>
    </source>
</evidence>
<evidence type="ECO:0000313" key="10">
    <source>
        <dbReference type="EMBL" id="CAH3996396.1"/>
    </source>
</evidence>
<dbReference type="PANTHER" id="PTHR43238">
    <property type="entry name" value="GDP-L-FUCOSE SYNTHASE"/>
    <property type="match status" value="1"/>
</dbReference>
<dbReference type="Gene3D" id="3.90.25.10">
    <property type="entry name" value="UDP-galactose 4-epimerase, domain 1"/>
    <property type="match status" value="1"/>
</dbReference>
<dbReference type="Pfam" id="PF01370">
    <property type="entry name" value="Epimerase"/>
    <property type="match status" value="1"/>
</dbReference>
<dbReference type="AlphaFoldDB" id="A0A9P0T8F1"/>
<dbReference type="InterPro" id="IPR036291">
    <property type="entry name" value="NAD(P)-bd_dom_sf"/>
</dbReference>
<evidence type="ECO:0000313" key="11">
    <source>
        <dbReference type="Proteomes" id="UP001152562"/>
    </source>
</evidence>
<evidence type="ECO:0000256" key="7">
    <source>
        <dbReference type="ARBA" id="ARBA00023235"/>
    </source>
</evidence>
<evidence type="ECO:0000256" key="2">
    <source>
        <dbReference type="ARBA" id="ARBA00004883"/>
    </source>
</evidence>
<comment type="pathway">
    <text evidence="2">Nucleotide-sugar biosynthesis; GDP-L-fucose biosynthesis via de novo pathway; GDP-L-fucose from GDP-alpha-D-mannose: step 2/2.</text>
</comment>
<protein>
    <recommendedName>
        <fullName evidence="4">GDP-L-fucose synthase</fullName>
        <ecNumber evidence="4">1.1.1.271</ecNumber>
    </recommendedName>
    <alternativeName>
        <fullName evidence="8">GDP-4-keto-6-deoxy-D-mannose-3,5-epimerase-4-reductase</fullName>
    </alternativeName>
</protein>
<evidence type="ECO:0000256" key="3">
    <source>
        <dbReference type="ARBA" id="ARBA00005959"/>
    </source>
</evidence>
<evidence type="ECO:0000256" key="6">
    <source>
        <dbReference type="ARBA" id="ARBA00023002"/>
    </source>
</evidence>
<evidence type="ECO:0000256" key="1">
    <source>
        <dbReference type="ARBA" id="ARBA00002870"/>
    </source>
</evidence>
<keyword evidence="11" id="KW-1185">Reference proteome</keyword>
<comment type="similarity">
    <text evidence="3">Belongs to the NAD(P)-dependent epimerase/dehydratase family. Fucose synthase subfamily.</text>
</comment>
<dbReference type="GO" id="GO:0016853">
    <property type="term" value="F:isomerase activity"/>
    <property type="evidence" value="ECO:0007669"/>
    <property type="project" value="UniProtKB-KW"/>
</dbReference>
<proteinExistence type="inferred from homology"/>
<keyword evidence="6" id="KW-0560">Oxidoreductase</keyword>
<gene>
    <name evidence="10" type="ORF">PIBRA_LOCUS2376</name>
</gene>
<evidence type="ECO:0000259" key="9">
    <source>
        <dbReference type="Pfam" id="PF01370"/>
    </source>
</evidence>
<dbReference type="PANTHER" id="PTHR43238:SF1">
    <property type="entry name" value="GDP-L-FUCOSE SYNTHASE"/>
    <property type="match status" value="1"/>
</dbReference>
<dbReference type="Proteomes" id="UP001152562">
    <property type="component" value="Unassembled WGS sequence"/>
</dbReference>
<dbReference type="SUPFAM" id="SSF51735">
    <property type="entry name" value="NAD(P)-binding Rossmann-fold domains"/>
    <property type="match status" value="1"/>
</dbReference>
<accession>A0A9P0T8F1</accession>
<dbReference type="GO" id="GO:0050577">
    <property type="term" value="F:GDP-L-fucose synthase activity"/>
    <property type="evidence" value="ECO:0007669"/>
    <property type="project" value="UniProtKB-EC"/>
</dbReference>
<dbReference type="CDD" id="cd05239">
    <property type="entry name" value="GDP_FS_SDR_e"/>
    <property type="match status" value="1"/>
</dbReference>
<name>A0A9P0T8F1_PIEBR</name>
<dbReference type="EMBL" id="CALOZG010000003">
    <property type="protein sequence ID" value="CAH3996396.1"/>
    <property type="molecule type" value="Genomic_DNA"/>
</dbReference>
<organism evidence="10 11">
    <name type="scientific">Pieris brassicae</name>
    <name type="common">White butterfly</name>
    <name type="synonym">Large white butterfly</name>
    <dbReference type="NCBI Taxonomy" id="7116"/>
    <lineage>
        <taxon>Eukaryota</taxon>
        <taxon>Metazoa</taxon>
        <taxon>Ecdysozoa</taxon>
        <taxon>Arthropoda</taxon>
        <taxon>Hexapoda</taxon>
        <taxon>Insecta</taxon>
        <taxon>Pterygota</taxon>
        <taxon>Neoptera</taxon>
        <taxon>Endopterygota</taxon>
        <taxon>Lepidoptera</taxon>
        <taxon>Glossata</taxon>
        <taxon>Ditrysia</taxon>
        <taxon>Papilionoidea</taxon>
        <taxon>Pieridae</taxon>
        <taxon>Pierinae</taxon>
        <taxon>Pieris</taxon>
    </lineage>
</organism>
<comment type="caution">
    <text evidence="10">The sequence shown here is derived from an EMBL/GenBank/DDBJ whole genome shotgun (WGS) entry which is preliminary data.</text>
</comment>
<keyword evidence="5" id="KW-0521">NADP</keyword>
<dbReference type="EC" id="1.1.1.271" evidence="4"/>
<reference evidence="10" key="1">
    <citation type="submission" date="2022-05" db="EMBL/GenBank/DDBJ databases">
        <authorList>
            <person name="Okamura Y."/>
        </authorList>
    </citation>
    <scope>NUCLEOTIDE SEQUENCE</scope>
</reference>
<sequence length="347" mass="39697">MLCSRYTEIHLYRSTYCVNKNMGSRKEKVILVTGGTGLVGQAIKTIVEEERKLGSQDVLNETWIFCGSRNVDLRKKDETEAFFEKEKPTHVIHLAAMVGGLFHNMAHNLDFFRDNMSINDNVLHASFKYKIKKVVSCLSTCIFPDKITYPIDETMVHNGPPHTSNYGYSYAKRMIDVLNRGYHDQHGCMFTSVIPCNIFGPNDNFSLTSSHVIPALIRRMDDAMINDDKTFSVWGSGAPLRQFIYSLDIAKLFVWTLRYYQSIEPLILSVDEEDEVSISKAAEAIKKAHGFNGEIIYDTSKADGQYKKTASNRKLRSLYQDFSFTPFEQAIQETVTWFKNNRESARL</sequence>
<comment type="function">
    <text evidence="1">Catalyzes the two-step NADP-dependent conversion of GDP-4-dehydro-6-deoxy-D-mannose to GDP-fucose, involving an epimerase and a reductase reaction.</text>
</comment>
<dbReference type="HAMAP" id="MF_00956">
    <property type="entry name" value="GDP_fucose_synth"/>
    <property type="match status" value="1"/>
</dbReference>
<dbReference type="InterPro" id="IPR028614">
    <property type="entry name" value="GDP_fucose/colitose_synth"/>
</dbReference>
<feature type="domain" description="NAD-dependent epimerase/dehydratase" evidence="9">
    <location>
        <begin position="30"/>
        <end position="263"/>
    </location>
</feature>
<keyword evidence="7" id="KW-0413">Isomerase</keyword>
<evidence type="ECO:0000256" key="4">
    <source>
        <dbReference type="ARBA" id="ARBA00012371"/>
    </source>
</evidence>